<feature type="region of interest" description="Disordered" evidence="3">
    <location>
        <begin position="1"/>
        <end position="106"/>
    </location>
</feature>
<dbReference type="CDD" id="cd06257">
    <property type="entry name" value="DnaJ"/>
    <property type="match status" value="1"/>
</dbReference>
<feature type="region of interest" description="Disordered" evidence="3">
    <location>
        <begin position="272"/>
        <end position="292"/>
    </location>
</feature>
<name>A0AAQ3JVW9_9LILI</name>
<feature type="region of interest" description="Disordered" evidence="3">
    <location>
        <begin position="486"/>
        <end position="515"/>
    </location>
</feature>
<dbReference type="InterPro" id="IPR036869">
    <property type="entry name" value="J_dom_sf"/>
</dbReference>
<sequence>MPPAVVDFRSSTAPSSPIEPKRSPARNPSITEISTPRFVSSDGCYSSRPNPGSLPGSVHQSDLGQGPKDAGLNGSSAFVAPSVPSSPFHAVSGSRKPASSAGRSKPRFVKLRRHFNSTRVRPAVPVDADDCSGFNPFHSRLVGVDSNASEGNQGGGVHGLKEKLNGWKPFESEAGLKVSEDSNSGNFNSANSENPASVMINVGGFVFGSSAKKGSRTGKKKIVSSSIRYGSSKSVKQVVHSDVEEGTFCFNSVANGGPDLVSSSGIRKNPISEQVSSENSNNNNNNKVNSAPMKSESANFVFGCPDFVFSSGITKDPIPEHVSSEKLSFHNKMNSAPMKLDGANFLSGAPSVLDLGGQNNGPANMPDYKPNSGACIFKSGLKQCSKSCQDSLEDSNDSFEFGKSGSPTYVFGKTSVFPSGTKNIGSNRMDGISFGTSTFGNFNSKGMDSKDRINSDVSEGNGEPNAGFSVCGSGIGLSSSLDQNSSTALDVGSVPRFNGETRNLQTSGNEADKEEIKKPAWRTEVNQGNVFVIGRSQSSLRSSGGTATDKKIFGTENSFTRKKKGGVRNKAFDKGVMPCGFGAKIDSNLGEISSFVSDDCSSFNLPEDITNLNFQSSGNKNDCIKTKQDDQRSKVNGNNVFLSGCNTNAQSYFTALGNDKLTDSELRDAPRKGNETISVSMANEDHQKATFVFGSTLKKATSVEMSSSDIHFQKSKIGFENDIPSGRIKDTGYPSVINMKNGLNEVTSGSNCKVPGSLEDPKLNITDKTGNAADKLQSPASPSLGFHSDFKFNFPGGKQETIPYMNDTELSKNDHHSGLREKTTPLDPSSSDHITQSVATDFTFTGTCKEFNFPHMEFFSSIQVTPGLSKESLFTGLHENRSFNMKKGESRTTRKKGRVKTRLSVPLHQNVSKTFASAERVTEETTEKSSPSGYSPMDYSPYQENLVVDQGLGETAVTSDQSNNISSSCESIAINSSIPVDVTKDDAVSATHHLDASKDFADRSFVGKSFFIGKQVLENDNCGFTSNNAGVTISSVPAGSEAETASCSPKFEPKDSKSGKCFTLNSGGSYFTSDALFFAQSPVSLSVSKRQHRRKGRTKGSKNLSMTKNANAPFAPPSENMFPVTGSLPVEDLKRMPSVPQCTDNVKPENNMKEKIDSRLTNTATSEQEACHKLRQRGNKAYLNGDISKAEELYTRGLNSISKKEVPDSSNRALMLCYSNRAAARMSLGRMREALSDCMMAVAIDPSFVKAQVRAGNCYLALGEVQDALNCFKNCLQQENDGSLYQKIFVEASDGLLKTQQVVDYVIQSEELMLRRSSTEAAKALQLISEALLICPYSENLMERKAEALLLLRSYEEAVLFCEQTIENAERNSSQSRVNTENYEDLQICSVRLWRWCIMSKSYFYLGRFAEALELLKHEHVRSKLERNENKSSESSTSLFDTINELLRLKVAGNDAFQAGKHLDAVEHYSAAIACNTESRPFTAICFCNRAAAYQALGQITDAIADCSIAIALNASYAKAISRRATLHEMIRDFDKAANDLRRLIAVLEKQFKDKGNQAGILRRTSCNSDLSQAHARLRSVEEEAKKEIPLDLYMILSIEQSSSAADIKKAYRKAALRHHPDKAGQFLVRSENNDDGIWREVVDEVHKDADSLFKIIGEAYTVLSDPTKRLQYDAEEEIRSTLRKGGGARYTSKTQDHYGSPKSNYRHHSGAHGSSNSRRSESYRILSAGP</sequence>
<organism evidence="5 6">
    <name type="scientific">Canna indica</name>
    <name type="common">Indian-shot</name>
    <dbReference type="NCBI Taxonomy" id="4628"/>
    <lineage>
        <taxon>Eukaryota</taxon>
        <taxon>Viridiplantae</taxon>
        <taxon>Streptophyta</taxon>
        <taxon>Embryophyta</taxon>
        <taxon>Tracheophyta</taxon>
        <taxon>Spermatophyta</taxon>
        <taxon>Magnoliopsida</taxon>
        <taxon>Liliopsida</taxon>
        <taxon>Zingiberales</taxon>
        <taxon>Cannaceae</taxon>
        <taxon>Canna</taxon>
    </lineage>
</organism>
<keyword evidence="2" id="KW-0175">Coiled coil</keyword>
<feature type="region of interest" description="Disordered" evidence="3">
    <location>
        <begin position="915"/>
        <end position="936"/>
    </location>
</feature>
<dbReference type="Proteomes" id="UP001327560">
    <property type="component" value="Chromosome 2"/>
</dbReference>
<dbReference type="PROSITE" id="PS50005">
    <property type="entry name" value="TPR"/>
    <property type="match status" value="1"/>
</dbReference>
<dbReference type="InterPro" id="IPR011990">
    <property type="entry name" value="TPR-like_helical_dom_sf"/>
</dbReference>
<keyword evidence="1" id="KW-0802">TPR repeat</keyword>
<dbReference type="SUPFAM" id="SSF48452">
    <property type="entry name" value="TPR-like"/>
    <property type="match status" value="3"/>
</dbReference>
<dbReference type="InterPro" id="IPR001623">
    <property type="entry name" value="DnaJ_domain"/>
</dbReference>
<feature type="region of interest" description="Disordered" evidence="3">
    <location>
        <begin position="1088"/>
        <end position="1122"/>
    </location>
</feature>
<feature type="repeat" description="TPR" evidence="1">
    <location>
        <begin position="1249"/>
        <end position="1282"/>
    </location>
</feature>
<dbReference type="PANTHER" id="PTHR45181:SF4">
    <property type="entry name" value="HEAT SHOCK PROTEIN DNAJ WITH TETRATRICOPEPTIDE REPEAT-CONTAINING PROTEIN"/>
    <property type="match status" value="1"/>
</dbReference>
<dbReference type="Gene3D" id="1.25.40.10">
    <property type="entry name" value="Tetratricopeptide repeat domain"/>
    <property type="match status" value="3"/>
</dbReference>
<dbReference type="SUPFAM" id="SSF46565">
    <property type="entry name" value="Chaperone J-domain"/>
    <property type="match status" value="1"/>
</dbReference>
<accession>A0AAQ3JVW9</accession>
<dbReference type="PANTHER" id="PTHR45181">
    <property type="entry name" value="HEAT SHOCK PROTEIN DNAJ WITH TETRATRICOPEPTIDE REPEAT-CONTAINING PROTEIN"/>
    <property type="match status" value="1"/>
</dbReference>
<feature type="region of interest" description="Disordered" evidence="3">
    <location>
        <begin position="1682"/>
        <end position="1731"/>
    </location>
</feature>
<dbReference type="PROSITE" id="PS50076">
    <property type="entry name" value="DNAJ_2"/>
    <property type="match status" value="1"/>
</dbReference>
<feature type="compositionally biased region" description="Polar residues" evidence="3">
    <location>
        <begin position="26"/>
        <end position="50"/>
    </location>
</feature>
<dbReference type="Gene3D" id="1.10.287.110">
    <property type="entry name" value="DnaJ domain"/>
    <property type="match status" value="1"/>
</dbReference>
<evidence type="ECO:0000256" key="3">
    <source>
        <dbReference type="SAM" id="MobiDB-lite"/>
    </source>
</evidence>
<evidence type="ECO:0000256" key="1">
    <source>
        <dbReference type="PROSITE-ProRule" id="PRU00339"/>
    </source>
</evidence>
<feature type="compositionally biased region" description="Polar residues" evidence="3">
    <location>
        <begin position="500"/>
        <end position="509"/>
    </location>
</feature>
<proteinExistence type="predicted"/>
<dbReference type="GO" id="GO:0005783">
    <property type="term" value="C:endoplasmic reticulum"/>
    <property type="evidence" value="ECO:0007669"/>
    <property type="project" value="UniProtKB-ARBA"/>
</dbReference>
<keyword evidence="6" id="KW-1185">Reference proteome</keyword>
<protein>
    <recommendedName>
        <fullName evidence="4">J domain-containing protein</fullName>
    </recommendedName>
</protein>
<feature type="coiled-coil region" evidence="2">
    <location>
        <begin position="1338"/>
        <end position="1372"/>
    </location>
</feature>
<dbReference type="SMART" id="SM00271">
    <property type="entry name" value="DnaJ"/>
    <property type="match status" value="1"/>
</dbReference>
<gene>
    <name evidence="5" type="ORF">Cni_G04724</name>
</gene>
<feature type="compositionally biased region" description="Low complexity" evidence="3">
    <location>
        <begin position="75"/>
        <end position="92"/>
    </location>
</feature>
<dbReference type="EMBL" id="CP136891">
    <property type="protein sequence ID" value="WOK96017.1"/>
    <property type="molecule type" value="Genomic_DNA"/>
</dbReference>
<feature type="compositionally biased region" description="Low complexity" evidence="3">
    <location>
        <begin position="272"/>
        <end position="290"/>
    </location>
</feature>
<feature type="compositionally biased region" description="Polar residues" evidence="3">
    <location>
        <begin position="1101"/>
        <end position="1110"/>
    </location>
</feature>
<dbReference type="Pfam" id="PF00226">
    <property type="entry name" value="DnaJ"/>
    <property type="match status" value="1"/>
</dbReference>
<dbReference type="PRINTS" id="PR00625">
    <property type="entry name" value="JDOMAIN"/>
</dbReference>
<evidence type="ECO:0000259" key="4">
    <source>
        <dbReference type="PROSITE" id="PS50076"/>
    </source>
</evidence>
<feature type="compositionally biased region" description="Basic residues" evidence="3">
    <location>
        <begin position="1089"/>
        <end position="1100"/>
    </location>
</feature>
<dbReference type="SMART" id="SM00028">
    <property type="entry name" value="TPR"/>
    <property type="match status" value="7"/>
</dbReference>
<reference evidence="5 6" key="1">
    <citation type="submission" date="2023-10" db="EMBL/GenBank/DDBJ databases">
        <title>Chromosome-scale genome assembly provides insights into flower coloration mechanisms of Canna indica.</title>
        <authorList>
            <person name="Li C."/>
        </authorList>
    </citation>
    <scope>NUCLEOTIDE SEQUENCE [LARGE SCALE GENOMIC DNA]</scope>
    <source>
        <tissue evidence="5">Flower</tissue>
    </source>
</reference>
<dbReference type="InterPro" id="IPR019734">
    <property type="entry name" value="TPR_rpt"/>
</dbReference>
<feature type="compositionally biased region" description="Basic and acidic residues" evidence="3">
    <location>
        <begin position="811"/>
        <end position="824"/>
    </location>
</feature>
<evidence type="ECO:0000256" key="2">
    <source>
        <dbReference type="SAM" id="Coils"/>
    </source>
</evidence>
<evidence type="ECO:0000313" key="5">
    <source>
        <dbReference type="EMBL" id="WOK96017.1"/>
    </source>
</evidence>
<evidence type="ECO:0000313" key="6">
    <source>
        <dbReference type="Proteomes" id="UP001327560"/>
    </source>
</evidence>
<feature type="region of interest" description="Disordered" evidence="3">
    <location>
        <begin position="811"/>
        <end position="833"/>
    </location>
</feature>
<feature type="domain" description="J" evidence="4">
    <location>
        <begin position="1592"/>
        <end position="1677"/>
    </location>
</feature>